<keyword evidence="3" id="KW-1185">Reference proteome</keyword>
<dbReference type="Pfam" id="PF17954">
    <property type="entry name" value="Pirin_C_2"/>
    <property type="match status" value="1"/>
</dbReference>
<feature type="domain" description="Quercetin 2,3-dioxygenase C-terminal cupin" evidence="1">
    <location>
        <begin position="162"/>
        <end position="223"/>
    </location>
</feature>
<evidence type="ECO:0000313" key="3">
    <source>
        <dbReference type="Proteomes" id="UP000561681"/>
    </source>
</evidence>
<gene>
    <name evidence="2" type="ORF">HNP37_000930</name>
</gene>
<dbReference type="EMBL" id="JACHLD010000001">
    <property type="protein sequence ID" value="MBB4800891.1"/>
    <property type="molecule type" value="Genomic_DNA"/>
</dbReference>
<dbReference type="Proteomes" id="UP000561681">
    <property type="component" value="Unassembled WGS sequence"/>
</dbReference>
<reference evidence="2 3" key="1">
    <citation type="submission" date="2020-08" db="EMBL/GenBank/DDBJ databases">
        <title>Functional genomics of gut bacteria from endangered species of beetles.</title>
        <authorList>
            <person name="Carlos-Shanley C."/>
        </authorList>
    </citation>
    <scope>NUCLEOTIDE SEQUENCE [LARGE SCALE GENOMIC DNA]</scope>
    <source>
        <strain evidence="2 3">S00142</strain>
    </source>
</reference>
<dbReference type="RefSeq" id="WP_184158873.1">
    <property type="nucleotide sequence ID" value="NZ_JACHLD010000001.1"/>
</dbReference>
<dbReference type="InterPro" id="IPR014710">
    <property type="entry name" value="RmlC-like_jellyroll"/>
</dbReference>
<dbReference type="Gene3D" id="2.60.120.10">
    <property type="entry name" value="Jelly Rolls"/>
    <property type="match status" value="2"/>
</dbReference>
<dbReference type="AlphaFoldDB" id="A0A7W7IUN9"/>
<proteinExistence type="predicted"/>
<dbReference type="InterPro" id="IPR041602">
    <property type="entry name" value="Quercetinase_C"/>
</dbReference>
<dbReference type="InterPro" id="IPR011051">
    <property type="entry name" value="RmlC_Cupin_sf"/>
</dbReference>
<organism evidence="2 3">
    <name type="scientific">Flavobacterium nitrogenifigens</name>
    <dbReference type="NCBI Taxonomy" id="1617283"/>
    <lineage>
        <taxon>Bacteria</taxon>
        <taxon>Pseudomonadati</taxon>
        <taxon>Bacteroidota</taxon>
        <taxon>Flavobacteriia</taxon>
        <taxon>Flavobacteriales</taxon>
        <taxon>Flavobacteriaceae</taxon>
        <taxon>Flavobacterium</taxon>
    </lineage>
</organism>
<dbReference type="PANTHER" id="PTHR43212">
    <property type="entry name" value="QUERCETIN 2,3-DIOXYGENASE"/>
    <property type="match status" value="1"/>
</dbReference>
<evidence type="ECO:0000259" key="1">
    <source>
        <dbReference type="Pfam" id="PF17954"/>
    </source>
</evidence>
<comment type="caution">
    <text evidence="2">The sequence shown here is derived from an EMBL/GenBank/DDBJ whole genome shotgun (WGS) entry which is preliminary data.</text>
</comment>
<name>A0A7W7IUN9_9FLAO</name>
<evidence type="ECO:0000313" key="2">
    <source>
        <dbReference type="EMBL" id="MBB4800891.1"/>
    </source>
</evidence>
<sequence>MIAQIPAQIYKSDSRGFFNSERHNRFATFNFEQYQDLSRNAFGSLKILNEVILAPQERISRVIKSRTNVIILPLFGGIDYKDSIGNEEFLRVDQIRVLAADDELTVETFNPYENENVSYLEIEFEMGRQYFKNYFQQYKFDFNAHNKLHSLFEVERALGFIGLFDGRKHGSFTLRNAKNGVFVFVLNGAFEVEDRLMEAKDGLALKETKKIEWEALSENAILMVIEVPIKTLNS</sequence>
<dbReference type="PANTHER" id="PTHR43212:SF3">
    <property type="entry name" value="QUERCETIN 2,3-DIOXYGENASE"/>
    <property type="match status" value="1"/>
</dbReference>
<protein>
    <submittedName>
        <fullName evidence="2">Redox-sensitive bicupin YhaK (Pirin superfamily)</fullName>
    </submittedName>
</protein>
<dbReference type="InterPro" id="IPR012093">
    <property type="entry name" value="Pirin"/>
</dbReference>
<dbReference type="SUPFAM" id="SSF51182">
    <property type="entry name" value="RmlC-like cupins"/>
    <property type="match status" value="1"/>
</dbReference>
<accession>A0A7W7IUN9</accession>